<reference evidence="2 3" key="1">
    <citation type="submission" date="2023-08" db="EMBL/GenBank/DDBJ databases">
        <title>Black Yeasts Isolated from many extreme environments.</title>
        <authorList>
            <person name="Coleine C."/>
            <person name="Stajich J.E."/>
            <person name="Selbmann L."/>
        </authorList>
    </citation>
    <scope>NUCLEOTIDE SEQUENCE [LARGE SCALE GENOMIC DNA]</scope>
    <source>
        <strain evidence="2 3">CCFEE 5910</strain>
    </source>
</reference>
<evidence type="ECO:0000313" key="2">
    <source>
        <dbReference type="EMBL" id="KAK5080474.1"/>
    </source>
</evidence>
<keyword evidence="3" id="KW-1185">Reference proteome</keyword>
<gene>
    <name evidence="2" type="ORF">LTR05_008584</name>
</gene>
<feature type="coiled-coil region" evidence="1">
    <location>
        <begin position="17"/>
        <end position="72"/>
    </location>
</feature>
<dbReference type="AlphaFoldDB" id="A0AAN7SEN7"/>
<dbReference type="Proteomes" id="UP001309876">
    <property type="component" value="Unassembled WGS sequence"/>
</dbReference>
<name>A0AAN7SEN7_9EURO</name>
<dbReference type="EMBL" id="JAVRRJ010000014">
    <property type="protein sequence ID" value="KAK5080474.1"/>
    <property type="molecule type" value="Genomic_DNA"/>
</dbReference>
<comment type="caution">
    <text evidence="2">The sequence shown here is derived from an EMBL/GenBank/DDBJ whole genome shotgun (WGS) entry which is preliminary data.</text>
</comment>
<evidence type="ECO:0000313" key="3">
    <source>
        <dbReference type="Proteomes" id="UP001309876"/>
    </source>
</evidence>
<accession>A0AAN7SEN7</accession>
<protein>
    <submittedName>
        <fullName evidence="2">Uncharacterized protein</fullName>
    </submittedName>
</protein>
<sequence length="104" mass="11926">MRGDGADSVKQGFGHTVSELQSHNVDLLSQLEEAKIRVDQQDLLVTQLQVKVDASTRRIKELEATLQHRNAEAARKTKMHEEYKARIQQVEDWIKDWQVNGGVF</sequence>
<keyword evidence="1" id="KW-0175">Coiled coil</keyword>
<evidence type="ECO:0000256" key="1">
    <source>
        <dbReference type="SAM" id="Coils"/>
    </source>
</evidence>
<organism evidence="2 3">
    <name type="scientific">Lithohypha guttulata</name>
    <dbReference type="NCBI Taxonomy" id="1690604"/>
    <lineage>
        <taxon>Eukaryota</taxon>
        <taxon>Fungi</taxon>
        <taxon>Dikarya</taxon>
        <taxon>Ascomycota</taxon>
        <taxon>Pezizomycotina</taxon>
        <taxon>Eurotiomycetes</taxon>
        <taxon>Chaetothyriomycetidae</taxon>
        <taxon>Chaetothyriales</taxon>
        <taxon>Trichomeriaceae</taxon>
        <taxon>Lithohypha</taxon>
    </lineage>
</organism>
<proteinExistence type="predicted"/>